<reference evidence="2" key="2">
    <citation type="submission" date="2020-06" db="EMBL/GenBank/DDBJ databases">
        <title>Helianthus annuus Genome sequencing and assembly Release 2.</title>
        <authorList>
            <person name="Gouzy J."/>
            <person name="Langlade N."/>
            <person name="Munos S."/>
        </authorList>
    </citation>
    <scope>NUCLEOTIDE SEQUENCE</scope>
    <source>
        <tissue evidence="2">Leaves</tissue>
    </source>
</reference>
<dbReference type="AlphaFoldDB" id="A0A9K3H646"/>
<evidence type="ECO:0000313" key="2">
    <source>
        <dbReference type="EMBL" id="KAF5766194.1"/>
    </source>
</evidence>
<feature type="coiled-coil region" evidence="1">
    <location>
        <begin position="21"/>
        <end position="90"/>
    </location>
</feature>
<dbReference type="Proteomes" id="UP000215914">
    <property type="component" value="Unassembled WGS sequence"/>
</dbReference>
<accession>A0A9K3H646</accession>
<protein>
    <submittedName>
        <fullName evidence="2">Uncharacterized protein</fullName>
    </submittedName>
</protein>
<evidence type="ECO:0000313" key="3">
    <source>
        <dbReference type="Proteomes" id="UP000215914"/>
    </source>
</evidence>
<sequence>MRTSGCSPFERKIQILRNARIEELKKSEADHKDKYEEAKSHREHVEVLQVELSQQIISKDKDLAGKDVEIVELQRRLREAQEGLEAKKQKSDSVEIDLVVEKVKAETAEEACKFSHAALNVAQENNTEVQSTVDPLITDLGWMQHYGVAHIANSILNATKLDRVVAALTMVARAAGHRAGYVECAAHVQESLRTQFGTCHCAVSEGAEERLLKGEENYDNISLPIMD</sequence>
<dbReference type="EMBL" id="MNCJ02000330">
    <property type="protein sequence ID" value="KAF5766194.1"/>
    <property type="molecule type" value="Genomic_DNA"/>
</dbReference>
<keyword evidence="3" id="KW-1185">Reference proteome</keyword>
<keyword evidence="1" id="KW-0175">Coiled coil</keyword>
<gene>
    <name evidence="2" type="ORF">HanXRQr2_Chr15g0712471</name>
</gene>
<dbReference type="Gramene" id="mRNA:HanXRQr2_Chr15g0712471">
    <property type="protein sequence ID" value="mRNA:HanXRQr2_Chr15g0712471"/>
    <property type="gene ID" value="HanXRQr2_Chr15g0712471"/>
</dbReference>
<evidence type="ECO:0000256" key="1">
    <source>
        <dbReference type="SAM" id="Coils"/>
    </source>
</evidence>
<comment type="caution">
    <text evidence="2">The sequence shown here is derived from an EMBL/GenBank/DDBJ whole genome shotgun (WGS) entry which is preliminary data.</text>
</comment>
<reference evidence="2" key="1">
    <citation type="journal article" date="2017" name="Nature">
        <title>The sunflower genome provides insights into oil metabolism, flowering and Asterid evolution.</title>
        <authorList>
            <person name="Badouin H."/>
            <person name="Gouzy J."/>
            <person name="Grassa C.J."/>
            <person name="Murat F."/>
            <person name="Staton S.E."/>
            <person name="Cottret L."/>
            <person name="Lelandais-Briere C."/>
            <person name="Owens G.L."/>
            <person name="Carrere S."/>
            <person name="Mayjonade B."/>
            <person name="Legrand L."/>
            <person name="Gill N."/>
            <person name="Kane N.C."/>
            <person name="Bowers J.E."/>
            <person name="Hubner S."/>
            <person name="Bellec A."/>
            <person name="Berard A."/>
            <person name="Berges H."/>
            <person name="Blanchet N."/>
            <person name="Boniface M.C."/>
            <person name="Brunel D."/>
            <person name="Catrice O."/>
            <person name="Chaidir N."/>
            <person name="Claudel C."/>
            <person name="Donnadieu C."/>
            <person name="Faraut T."/>
            <person name="Fievet G."/>
            <person name="Helmstetter N."/>
            <person name="King M."/>
            <person name="Knapp S.J."/>
            <person name="Lai Z."/>
            <person name="Le Paslier M.C."/>
            <person name="Lippi Y."/>
            <person name="Lorenzon L."/>
            <person name="Mandel J.R."/>
            <person name="Marage G."/>
            <person name="Marchand G."/>
            <person name="Marquand E."/>
            <person name="Bret-Mestries E."/>
            <person name="Morien E."/>
            <person name="Nambeesan S."/>
            <person name="Nguyen T."/>
            <person name="Pegot-Espagnet P."/>
            <person name="Pouilly N."/>
            <person name="Raftis F."/>
            <person name="Sallet E."/>
            <person name="Schiex T."/>
            <person name="Thomas J."/>
            <person name="Vandecasteele C."/>
            <person name="Vares D."/>
            <person name="Vear F."/>
            <person name="Vautrin S."/>
            <person name="Crespi M."/>
            <person name="Mangin B."/>
            <person name="Burke J.M."/>
            <person name="Salse J."/>
            <person name="Munos S."/>
            <person name="Vincourt P."/>
            <person name="Rieseberg L.H."/>
            <person name="Langlade N.B."/>
        </authorList>
    </citation>
    <scope>NUCLEOTIDE SEQUENCE</scope>
    <source>
        <tissue evidence="2">Leaves</tissue>
    </source>
</reference>
<organism evidence="2 3">
    <name type="scientific">Helianthus annuus</name>
    <name type="common">Common sunflower</name>
    <dbReference type="NCBI Taxonomy" id="4232"/>
    <lineage>
        <taxon>Eukaryota</taxon>
        <taxon>Viridiplantae</taxon>
        <taxon>Streptophyta</taxon>
        <taxon>Embryophyta</taxon>
        <taxon>Tracheophyta</taxon>
        <taxon>Spermatophyta</taxon>
        <taxon>Magnoliopsida</taxon>
        <taxon>eudicotyledons</taxon>
        <taxon>Gunneridae</taxon>
        <taxon>Pentapetalae</taxon>
        <taxon>asterids</taxon>
        <taxon>campanulids</taxon>
        <taxon>Asterales</taxon>
        <taxon>Asteraceae</taxon>
        <taxon>Asteroideae</taxon>
        <taxon>Heliantheae alliance</taxon>
        <taxon>Heliantheae</taxon>
        <taxon>Helianthus</taxon>
    </lineage>
</organism>
<proteinExistence type="predicted"/>
<name>A0A9K3H646_HELAN</name>